<dbReference type="RefSeq" id="XP_014682701.1">
    <property type="nucleotide sequence ID" value="XM_014827215.3"/>
</dbReference>
<dbReference type="GeneTree" id="ENSGT00390000010825"/>
<evidence type="ECO:0000256" key="1">
    <source>
        <dbReference type="ARBA" id="ARBA00004611"/>
    </source>
</evidence>
<sequence>MCMATQTGARAYEVVDEAVTGRHDNFWDPRKQAAPEPTLAETNQKSQQGYALQDKRKMYKVDLSPDPKEVAAMEARRNQEKERQSQIFNVRTRLMGMDVEALNSQVEKQKLREATERSKEAAYGTNQVQYDLVAQLLDKEQAERTRRLAKKVQEYREQKQQLKNRCEFDLWDPDQLQNEFPAHLSDIGPHCGPASLQWFSGEDLYRATCLRMQQEQFRYSLERQLQEQQQAKADEKCADMLSDQLRLAMDMRATQLAKLEESCRVAMMSAMANANKAQAAELAERQHCEPQCEQEANLMEIQNQITRDLLTENPQVAQHPMAPHWVLPYCWKGMIPEQQPAIRRVQEAQHSEKEAQHQAEQALDAEWESQAMRSAQAAMELEEQERELCAEFRRGLGSFNQQLAKEQNAQQNYLNSIIYTNQPTAQYHLQFNTSSR</sequence>
<dbReference type="Ensembl" id="ENSEAST00005024652.2">
    <property type="protein sequence ID" value="ENSEASP00005022723.2"/>
    <property type="gene ID" value="ENSEASG00005015483.2"/>
</dbReference>
<evidence type="ECO:0000256" key="6">
    <source>
        <dbReference type="ARBA" id="ARBA00023069"/>
    </source>
</evidence>
<comment type="similarity">
    <text evidence="2">Belongs to the RIB43A family.</text>
</comment>
<keyword evidence="3" id="KW-0963">Cytoplasm</keyword>
<evidence type="ECO:0000256" key="5">
    <source>
        <dbReference type="ARBA" id="ARBA00023054"/>
    </source>
</evidence>
<comment type="subcellular location">
    <subcellularLocation>
        <location evidence="1">Cytoplasm</location>
        <location evidence="1">Cytoskeleton</location>
        <location evidence="1">Flagellum axoneme</location>
    </subcellularLocation>
</comment>
<evidence type="ECO:0000256" key="9">
    <source>
        <dbReference type="ARBA" id="ARBA00041087"/>
    </source>
</evidence>
<feature type="region of interest" description="Disordered" evidence="11">
    <location>
        <begin position="27"/>
        <end position="51"/>
    </location>
</feature>
<evidence type="ECO:0000256" key="7">
    <source>
        <dbReference type="ARBA" id="ARBA00023212"/>
    </source>
</evidence>
<evidence type="ECO:0000256" key="3">
    <source>
        <dbReference type="ARBA" id="ARBA00022490"/>
    </source>
</evidence>
<protein>
    <recommendedName>
        <fullName evidence="9">RIB43A-like with coiled-coils protein 1</fullName>
    </recommendedName>
</protein>
<proteinExistence type="inferred from homology"/>
<evidence type="ECO:0000256" key="2">
    <source>
        <dbReference type="ARBA" id="ARBA00006875"/>
    </source>
</evidence>
<dbReference type="Proteomes" id="UP000694387">
    <property type="component" value="Chromosome X"/>
</dbReference>
<keyword evidence="6" id="KW-0969">Cilium</keyword>
<evidence type="ECO:0000256" key="11">
    <source>
        <dbReference type="SAM" id="MobiDB-lite"/>
    </source>
</evidence>
<reference evidence="12" key="2">
    <citation type="submission" date="2025-08" db="UniProtKB">
        <authorList>
            <consortium name="Ensembl"/>
        </authorList>
    </citation>
    <scope>IDENTIFICATION</scope>
</reference>
<dbReference type="AlphaFoldDB" id="A0A8C4MGD5"/>
<dbReference type="Pfam" id="PF05914">
    <property type="entry name" value="RIB43A"/>
    <property type="match status" value="1"/>
</dbReference>
<accession>A0A8C4MGD5</accession>
<dbReference type="GO" id="GO:0160111">
    <property type="term" value="C:axonemal A tubule inner sheath"/>
    <property type="evidence" value="ECO:0007669"/>
    <property type="project" value="Ensembl"/>
</dbReference>
<dbReference type="PANTHER" id="PTHR14517">
    <property type="entry name" value="RIB43A-RELATED"/>
    <property type="match status" value="1"/>
</dbReference>
<comment type="subunit">
    <text evidence="10">Microtubule inner protein component of sperm flagellar doublet microtubules.</text>
</comment>
<dbReference type="InterPro" id="IPR008805">
    <property type="entry name" value="RIB43A"/>
</dbReference>
<organism evidence="12 13">
    <name type="scientific">Equus asinus</name>
    <name type="common">Donkey</name>
    <name type="synonym">Equus africanus asinus</name>
    <dbReference type="NCBI Taxonomy" id="9793"/>
    <lineage>
        <taxon>Eukaryota</taxon>
        <taxon>Metazoa</taxon>
        <taxon>Chordata</taxon>
        <taxon>Craniata</taxon>
        <taxon>Vertebrata</taxon>
        <taxon>Euteleostomi</taxon>
        <taxon>Mammalia</taxon>
        <taxon>Eutheria</taxon>
        <taxon>Laurasiatheria</taxon>
        <taxon>Perissodactyla</taxon>
        <taxon>Equidae</taxon>
        <taxon>Equus</taxon>
    </lineage>
</organism>
<evidence type="ECO:0000313" key="12">
    <source>
        <dbReference type="Ensembl" id="ENSEASP00005022723.2"/>
    </source>
</evidence>
<evidence type="ECO:0000256" key="4">
    <source>
        <dbReference type="ARBA" id="ARBA00022846"/>
    </source>
</evidence>
<gene>
    <name evidence="12" type="primary">RIBC1</name>
</gene>
<feature type="compositionally biased region" description="Polar residues" evidence="11">
    <location>
        <begin position="40"/>
        <end position="50"/>
    </location>
</feature>
<keyword evidence="8" id="KW-0966">Cell projection</keyword>
<dbReference type="CTD" id="158787"/>
<evidence type="ECO:0000256" key="10">
    <source>
        <dbReference type="ARBA" id="ARBA00046435"/>
    </source>
</evidence>
<dbReference type="GeneID" id="106822165"/>
<evidence type="ECO:0000313" key="13">
    <source>
        <dbReference type="Proteomes" id="UP000694387"/>
    </source>
</evidence>
<reference evidence="12 13" key="1">
    <citation type="journal article" date="2020" name="Nat. Commun.">
        <title>Donkey genomes provide new insights into domestication and selection for coat color.</title>
        <authorList>
            <person name="Wang"/>
            <person name="C."/>
            <person name="Li"/>
            <person name="H."/>
            <person name="Guo"/>
            <person name="Y."/>
            <person name="Huang"/>
            <person name="J."/>
            <person name="Sun"/>
            <person name="Y."/>
            <person name="Min"/>
            <person name="J."/>
            <person name="Wang"/>
            <person name="J."/>
            <person name="Fang"/>
            <person name="X."/>
            <person name="Zhao"/>
            <person name="Z."/>
            <person name="Wang"/>
            <person name="S."/>
            <person name="Zhang"/>
            <person name="Y."/>
            <person name="Liu"/>
            <person name="Q."/>
            <person name="Jiang"/>
            <person name="Q."/>
            <person name="Wang"/>
            <person name="X."/>
            <person name="Guo"/>
            <person name="Y."/>
            <person name="Yang"/>
            <person name="C."/>
            <person name="Wang"/>
            <person name="Y."/>
            <person name="Tian"/>
            <person name="F."/>
            <person name="Zhuang"/>
            <person name="G."/>
            <person name="Fan"/>
            <person name="Y."/>
            <person name="Gao"/>
            <person name="Q."/>
            <person name="Li"/>
            <person name="Y."/>
            <person name="Ju"/>
            <person name="Z."/>
            <person name="Li"/>
            <person name="J."/>
            <person name="Li"/>
            <person name="R."/>
            <person name="Hou"/>
            <person name="M."/>
            <person name="Yang"/>
            <person name="G."/>
            <person name="Liu"/>
            <person name="G."/>
            <person name="Liu"/>
            <person name="W."/>
            <person name="Guo"/>
            <person name="J."/>
            <person name="Pan"/>
            <person name="S."/>
            <person name="Fan"/>
            <person name="G."/>
            <person name="Zhang"/>
            <person name="W."/>
            <person name="Zhang"/>
            <person name="R."/>
            <person name="Yu"/>
            <person name="J."/>
            <person name="Zhang"/>
            <person name="X."/>
            <person name="Yin"/>
            <person name="Q."/>
            <person name="Ji"/>
            <person name="C."/>
            <person name="Jin"/>
            <person name="Y."/>
            <person name="Yue"/>
            <person name="G."/>
            <person name="Liu"/>
            <person name="M."/>
            <person name="Xu"/>
            <person name="J."/>
            <person name="Liu"/>
            <person name="S."/>
            <person name="Jordana"/>
            <person name="J."/>
            <person name="Noce"/>
            <person name="A."/>
            <person name="Amills"/>
            <person name="M."/>
            <person name="Wu"/>
            <person name="D.D."/>
            <person name="Li"/>
            <person name="S."/>
            <person name="Zhou"/>
            <person name="X. and Zhong"/>
            <person name="J."/>
        </authorList>
    </citation>
    <scope>NUCLEOTIDE SEQUENCE [LARGE SCALE GENOMIC DNA]</scope>
</reference>
<keyword evidence="4" id="KW-0282">Flagellum</keyword>
<reference evidence="12" key="3">
    <citation type="submission" date="2025-09" db="UniProtKB">
        <authorList>
            <consortium name="Ensembl"/>
        </authorList>
    </citation>
    <scope>IDENTIFICATION</scope>
</reference>
<dbReference type="GO" id="GO:0036126">
    <property type="term" value="C:sperm flagellum"/>
    <property type="evidence" value="ECO:0007669"/>
    <property type="project" value="Ensembl"/>
</dbReference>
<keyword evidence="5" id="KW-0175">Coiled coil</keyword>
<name>A0A8C4MGD5_EQUAS</name>
<dbReference type="GO" id="GO:0030317">
    <property type="term" value="P:flagellated sperm motility"/>
    <property type="evidence" value="ECO:0007669"/>
    <property type="project" value="Ensembl"/>
</dbReference>
<dbReference type="PANTHER" id="PTHR14517:SF11">
    <property type="entry name" value="RIB43A-LIKE WITH COILED-COILS PROTEIN 1"/>
    <property type="match status" value="1"/>
</dbReference>
<dbReference type="OrthoDB" id="429119at2759"/>
<evidence type="ECO:0000256" key="8">
    <source>
        <dbReference type="ARBA" id="ARBA00023273"/>
    </source>
</evidence>
<keyword evidence="13" id="KW-1185">Reference proteome</keyword>
<keyword evidence="7" id="KW-0206">Cytoskeleton</keyword>